<dbReference type="Proteomes" id="UP000290289">
    <property type="component" value="Chromosome 10"/>
</dbReference>
<dbReference type="InterPro" id="IPR020983">
    <property type="entry name" value="Basic_leucine-zipper_C"/>
</dbReference>
<dbReference type="SUPFAM" id="SSF57959">
    <property type="entry name" value="Leucine zipper domain"/>
    <property type="match status" value="1"/>
</dbReference>
<feature type="compositionally biased region" description="Pro residues" evidence="7">
    <location>
        <begin position="93"/>
        <end position="107"/>
    </location>
</feature>
<dbReference type="GO" id="GO:0003700">
    <property type="term" value="F:DNA-binding transcription factor activity"/>
    <property type="evidence" value="ECO:0007669"/>
    <property type="project" value="InterPro"/>
</dbReference>
<gene>
    <name evidence="9" type="ORF">DVH24_021785</name>
</gene>
<dbReference type="GO" id="GO:0046983">
    <property type="term" value="F:protein dimerization activity"/>
    <property type="evidence" value="ECO:0007669"/>
    <property type="project" value="UniProtKB-ARBA"/>
</dbReference>
<organism evidence="9 10">
    <name type="scientific">Malus domestica</name>
    <name type="common">Apple</name>
    <name type="synonym">Pyrus malus</name>
    <dbReference type="NCBI Taxonomy" id="3750"/>
    <lineage>
        <taxon>Eukaryota</taxon>
        <taxon>Viridiplantae</taxon>
        <taxon>Streptophyta</taxon>
        <taxon>Embryophyta</taxon>
        <taxon>Tracheophyta</taxon>
        <taxon>Spermatophyta</taxon>
        <taxon>Magnoliopsida</taxon>
        <taxon>eudicotyledons</taxon>
        <taxon>Gunneridae</taxon>
        <taxon>Pentapetalae</taxon>
        <taxon>rosids</taxon>
        <taxon>fabids</taxon>
        <taxon>Rosales</taxon>
        <taxon>Rosaceae</taxon>
        <taxon>Amygdaloideae</taxon>
        <taxon>Maleae</taxon>
        <taxon>Malus</taxon>
    </lineage>
</organism>
<evidence type="ECO:0000256" key="7">
    <source>
        <dbReference type="SAM" id="MobiDB-lite"/>
    </source>
</evidence>
<dbReference type="PANTHER" id="PTHR46408">
    <property type="entry name" value="BASIC LEUCINE ZIPPER 63"/>
    <property type="match status" value="1"/>
</dbReference>
<feature type="region of interest" description="Disordered" evidence="7">
    <location>
        <begin position="151"/>
        <end position="266"/>
    </location>
</feature>
<feature type="compositionally biased region" description="Basic and acidic residues" evidence="7">
    <location>
        <begin position="72"/>
        <end position="91"/>
    </location>
</feature>
<evidence type="ECO:0000256" key="1">
    <source>
        <dbReference type="ARBA" id="ARBA00004123"/>
    </source>
</evidence>
<keyword evidence="10" id="KW-1185">Reference proteome</keyword>
<feature type="compositionally biased region" description="Polar residues" evidence="7">
    <location>
        <begin position="410"/>
        <end position="420"/>
    </location>
</feature>
<dbReference type="InterPro" id="IPR046347">
    <property type="entry name" value="bZIP_sf"/>
</dbReference>
<keyword evidence="6" id="KW-0539">Nucleus</keyword>
<dbReference type="Pfam" id="PF12498">
    <property type="entry name" value="bZIP_C"/>
    <property type="match status" value="1"/>
</dbReference>
<evidence type="ECO:0000256" key="5">
    <source>
        <dbReference type="ARBA" id="ARBA00023163"/>
    </source>
</evidence>
<dbReference type="EMBL" id="RDQH01000336">
    <property type="protein sequence ID" value="RXH86512.1"/>
    <property type="molecule type" value="Genomic_DNA"/>
</dbReference>
<dbReference type="Pfam" id="PF00170">
    <property type="entry name" value="bZIP_1"/>
    <property type="match status" value="1"/>
</dbReference>
<comment type="caution">
    <text evidence="9">The sequence shown here is derived from an EMBL/GenBank/DDBJ whole genome shotgun (WGS) entry which is preliminary data.</text>
</comment>
<dbReference type="GO" id="GO:0003677">
    <property type="term" value="F:DNA binding"/>
    <property type="evidence" value="ECO:0007669"/>
    <property type="project" value="UniProtKB-KW"/>
</dbReference>
<evidence type="ECO:0000256" key="3">
    <source>
        <dbReference type="ARBA" id="ARBA00023015"/>
    </source>
</evidence>
<dbReference type="GO" id="GO:0005634">
    <property type="term" value="C:nucleus"/>
    <property type="evidence" value="ECO:0007669"/>
    <property type="project" value="UniProtKB-SubCell"/>
</dbReference>
<comment type="subcellular location">
    <subcellularLocation>
        <location evidence="1">Nucleus</location>
    </subcellularLocation>
</comment>
<dbReference type="SMART" id="SM00338">
    <property type="entry name" value="BRLZ"/>
    <property type="match status" value="1"/>
</dbReference>
<dbReference type="FunFam" id="1.20.5.170:FF:000020">
    <property type="entry name" value="BZIP transcription factor"/>
    <property type="match status" value="1"/>
</dbReference>
<protein>
    <recommendedName>
        <fullName evidence="8">BZIP domain-containing protein</fullName>
    </recommendedName>
</protein>
<evidence type="ECO:0000256" key="6">
    <source>
        <dbReference type="ARBA" id="ARBA00023242"/>
    </source>
</evidence>
<feature type="compositionally biased region" description="Low complexity" evidence="7">
    <location>
        <begin position="469"/>
        <end position="480"/>
    </location>
</feature>
<reference evidence="9 10" key="1">
    <citation type="submission" date="2018-10" db="EMBL/GenBank/DDBJ databases">
        <title>A high-quality apple genome assembly.</title>
        <authorList>
            <person name="Hu J."/>
        </authorList>
    </citation>
    <scope>NUCLEOTIDE SEQUENCE [LARGE SCALE GENOMIC DNA]</scope>
    <source>
        <strain evidence="10">cv. HFTH1</strain>
        <tissue evidence="9">Young leaf</tissue>
    </source>
</reference>
<keyword evidence="5" id="KW-0804">Transcription</keyword>
<dbReference type="PROSITE" id="PS50217">
    <property type="entry name" value="BZIP"/>
    <property type="match status" value="1"/>
</dbReference>
<evidence type="ECO:0000313" key="10">
    <source>
        <dbReference type="Proteomes" id="UP000290289"/>
    </source>
</evidence>
<feature type="compositionally biased region" description="Polar residues" evidence="7">
    <location>
        <begin position="153"/>
        <end position="167"/>
    </location>
</feature>
<feature type="compositionally biased region" description="Acidic residues" evidence="7">
    <location>
        <begin position="218"/>
        <end position="232"/>
    </location>
</feature>
<feature type="domain" description="BZIP" evidence="8">
    <location>
        <begin position="238"/>
        <end position="292"/>
    </location>
</feature>
<feature type="compositionally biased region" description="Pro residues" evidence="7">
    <location>
        <begin position="434"/>
        <end position="468"/>
    </location>
</feature>
<sequence>MHSVFTADDSSDPFWALSSPAAEMNRSASEWAFEQFLDEFSTPAATPRQSVAEQFPVSSAASCSVVSQSSTSKRDDVDEEVVEIKKPDRNRQQPPPQQLNHPPPPTVLDPAPKTPVNSDQYREFLKNRLDLACAAVALSRASSLTPVDLGNLAENQSPVSKPSQLAPTRSLDKDSGNGLPMTQNEADASPLGVSASPAAQRRTPVLSKQTTSGSSKEDSDDDDLEGDIEINENMDPSDVKRARRMLSNRESARRSRRRKQAQMSELETQVGQLRVEHSGLLKRLTDVNQKYDNAAVDNRILRADIETLRAKVKMAEESVKRVTGINPLLLAMSNVANAGMPSVNNPMNASTNAAVPMQPNSNHLFHPGVPSMTTTPLHHQRLDTGFHVNPPISLVGNRQSNVGQPVVAGSNMTQNSSIPHTGNIDHMQQQQQPQPQPQPQPQQPQLQPQPQPQPQQPQLQPQPQPQQPRPRQQQQQQPRPGVSEALPGWDPQLPHAVPKNKK</sequence>
<dbReference type="AlphaFoldDB" id="A0A498IXU7"/>
<accession>A0A498IXU7</accession>
<dbReference type="PANTHER" id="PTHR46408:SF5">
    <property type="entry name" value="BASIC LEUCINE ZIPPER 10"/>
    <property type="match status" value="1"/>
</dbReference>
<dbReference type="STRING" id="3750.A0A498IXU7"/>
<feature type="region of interest" description="Disordered" evidence="7">
    <location>
        <begin position="395"/>
        <end position="502"/>
    </location>
</feature>
<evidence type="ECO:0000313" key="9">
    <source>
        <dbReference type="EMBL" id="RXH86512.1"/>
    </source>
</evidence>
<dbReference type="InterPro" id="IPR004827">
    <property type="entry name" value="bZIP"/>
</dbReference>
<comment type="similarity">
    <text evidence="2">Belongs to the bZIP family.</text>
</comment>
<keyword evidence="3" id="KW-0805">Transcription regulation</keyword>
<dbReference type="Gene3D" id="1.20.5.170">
    <property type="match status" value="1"/>
</dbReference>
<proteinExistence type="inferred from homology"/>
<evidence type="ECO:0000256" key="2">
    <source>
        <dbReference type="ARBA" id="ARBA00007163"/>
    </source>
</evidence>
<keyword evidence="4" id="KW-0238">DNA-binding</keyword>
<name>A0A498IXU7_MALDO</name>
<dbReference type="PROSITE" id="PS00036">
    <property type="entry name" value="BZIP_BASIC"/>
    <property type="match status" value="1"/>
</dbReference>
<evidence type="ECO:0000256" key="4">
    <source>
        <dbReference type="ARBA" id="ARBA00023125"/>
    </source>
</evidence>
<feature type="region of interest" description="Disordered" evidence="7">
    <location>
        <begin position="63"/>
        <end position="121"/>
    </location>
</feature>
<evidence type="ECO:0000259" key="8">
    <source>
        <dbReference type="PROSITE" id="PS50217"/>
    </source>
</evidence>